<sequence length="136" mass="14348">MTPLTDQSSRRPPHRKKCKCTANCFIGRHPGTVNTFTRGPCLFLNHTKAPGLRTFGIAAPITCAALDAHPSTPPFGVSGATHEETGLQRNGTRSSLATNPDSISAVVTIVFVCGDPVVSASIPPLLYSDTPLPQLV</sequence>
<comment type="caution">
    <text evidence="1">The sequence shown here is derived from an EMBL/GenBank/DDBJ whole genome shotgun (WGS) entry which is preliminary data.</text>
</comment>
<evidence type="ECO:0000313" key="2">
    <source>
        <dbReference type="Proteomes" id="UP000887159"/>
    </source>
</evidence>
<dbReference type="AlphaFoldDB" id="A0A8X6S212"/>
<dbReference type="EMBL" id="BMAU01021252">
    <property type="protein sequence ID" value="GFY05399.1"/>
    <property type="molecule type" value="Genomic_DNA"/>
</dbReference>
<evidence type="ECO:0000313" key="1">
    <source>
        <dbReference type="EMBL" id="GFY05399.1"/>
    </source>
</evidence>
<name>A0A8X6S212_TRICX</name>
<accession>A0A8X6S212</accession>
<organism evidence="1 2">
    <name type="scientific">Trichonephila clavipes</name>
    <name type="common">Golden silk orbweaver</name>
    <name type="synonym">Nephila clavipes</name>
    <dbReference type="NCBI Taxonomy" id="2585209"/>
    <lineage>
        <taxon>Eukaryota</taxon>
        <taxon>Metazoa</taxon>
        <taxon>Ecdysozoa</taxon>
        <taxon>Arthropoda</taxon>
        <taxon>Chelicerata</taxon>
        <taxon>Arachnida</taxon>
        <taxon>Araneae</taxon>
        <taxon>Araneomorphae</taxon>
        <taxon>Entelegynae</taxon>
        <taxon>Araneoidea</taxon>
        <taxon>Nephilidae</taxon>
        <taxon>Trichonephila</taxon>
    </lineage>
</organism>
<proteinExistence type="predicted"/>
<gene>
    <name evidence="1" type="primary">NCL1_20426</name>
    <name evidence="1" type="ORF">TNCV_960951</name>
</gene>
<reference evidence="1" key="1">
    <citation type="submission" date="2020-08" db="EMBL/GenBank/DDBJ databases">
        <title>Multicomponent nature underlies the extraordinary mechanical properties of spider dragline silk.</title>
        <authorList>
            <person name="Kono N."/>
            <person name="Nakamura H."/>
            <person name="Mori M."/>
            <person name="Yoshida Y."/>
            <person name="Ohtoshi R."/>
            <person name="Malay A.D."/>
            <person name="Moran D.A.P."/>
            <person name="Tomita M."/>
            <person name="Numata K."/>
            <person name="Arakawa K."/>
        </authorList>
    </citation>
    <scope>NUCLEOTIDE SEQUENCE</scope>
</reference>
<keyword evidence="2" id="KW-1185">Reference proteome</keyword>
<protein>
    <submittedName>
        <fullName evidence="1">Uncharacterized protein</fullName>
    </submittedName>
</protein>
<dbReference type="Proteomes" id="UP000887159">
    <property type="component" value="Unassembled WGS sequence"/>
</dbReference>